<sequence length="127" mass="14330">MIDLINQLIAINLQLFHTAEHNQLKLKDFRDCEGRQISGAKLLADIMLNKELIQPSATEKNTYQLTEFGYNICLFGGWEKHLENESKLQAVIDEHTVPIVSKTSKEIPTIILSVIAIVVIILTLCTL</sequence>
<proteinExistence type="predicted"/>
<feature type="transmembrane region" description="Helical" evidence="1">
    <location>
        <begin position="107"/>
        <end position="125"/>
    </location>
</feature>
<evidence type="ECO:0000313" key="3">
    <source>
        <dbReference type="Proteomes" id="UP001500968"/>
    </source>
</evidence>
<reference evidence="3" key="1">
    <citation type="journal article" date="2019" name="Int. J. Syst. Evol. Microbiol.">
        <title>The Global Catalogue of Microorganisms (GCM) 10K type strain sequencing project: providing services to taxonomists for standard genome sequencing and annotation.</title>
        <authorList>
            <consortium name="The Broad Institute Genomics Platform"/>
            <consortium name="The Broad Institute Genome Sequencing Center for Infectious Disease"/>
            <person name="Wu L."/>
            <person name="Ma J."/>
        </authorList>
    </citation>
    <scope>NUCLEOTIDE SEQUENCE [LARGE SCALE GENOMIC DNA]</scope>
    <source>
        <strain evidence="3">JCM 17064</strain>
    </source>
</reference>
<comment type="caution">
    <text evidence="2">The sequence shown here is derived from an EMBL/GenBank/DDBJ whole genome shotgun (WGS) entry which is preliminary data.</text>
</comment>
<protein>
    <recommendedName>
        <fullName evidence="4">Transcriptional regulator</fullName>
    </recommendedName>
</protein>
<dbReference type="RefSeq" id="WP_324690887.1">
    <property type="nucleotide sequence ID" value="NZ_BAABCR010000001.1"/>
</dbReference>
<evidence type="ECO:0008006" key="4">
    <source>
        <dbReference type="Google" id="ProtNLM"/>
    </source>
</evidence>
<name>A0ABP7T736_9FLAO</name>
<evidence type="ECO:0000256" key="1">
    <source>
        <dbReference type="SAM" id="Phobius"/>
    </source>
</evidence>
<accession>A0ABP7T736</accession>
<dbReference type="Proteomes" id="UP001500968">
    <property type="component" value="Unassembled WGS sequence"/>
</dbReference>
<keyword evidence="3" id="KW-1185">Reference proteome</keyword>
<keyword evidence="1" id="KW-1133">Transmembrane helix</keyword>
<gene>
    <name evidence="2" type="ORF">GCM10022386_01090</name>
</gene>
<organism evidence="2 3">
    <name type="scientific">Flavobacterium cheonhonense</name>
    <dbReference type="NCBI Taxonomy" id="706185"/>
    <lineage>
        <taxon>Bacteria</taxon>
        <taxon>Pseudomonadati</taxon>
        <taxon>Bacteroidota</taxon>
        <taxon>Flavobacteriia</taxon>
        <taxon>Flavobacteriales</taxon>
        <taxon>Flavobacteriaceae</taxon>
        <taxon>Flavobacterium</taxon>
    </lineage>
</organism>
<keyword evidence="1" id="KW-0812">Transmembrane</keyword>
<dbReference type="EMBL" id="BAABCR010000001">
    <property type="protein sequence ID" value="GAA4021888.1"/>
    <property type="molecule type" value="Genomic_DNA"/>
</dbReference>
<evidence type="ECO:0000313" key="2">
    <source>
        <dbReference type="EMBL" id="GAA4021888.1"/>
    </source>
</evidence>
<keyword evidence="1" id="KW-0472">Membrane</keyword>